<protein>
    <submittedName>
        <fullName evidence="8">Flp pilus assembly protein</fullName>
    </submittedName>
</protein>
<evidence type="ECO:0000313" key="8">
    <source>
        <dbReference type="EMBL" id="KFI80865.1"/>
    </source>
</evidence>
<evidence type="ECO:0000256" key="4">
    <source>
        <dbReference type="ARBA" id="ARBA00022989"/>
    </source>
</evidence>
<dbReference type="GO" id="GO:0005886">
    <property type="term" value="C:plasma membrane"/>
    <property type="evidence" value="ECO:0007669"/>
    <property type="project" value="UniProtKB-SubCell"/>
</dbReference>
<organism evidence="8 9">
    <name type="scientific">Bifidobacterium pullorum</name>
    <dbReference type="NCBI Taxonomy" id="78448"/>
    <lineage>
        <taxon>Bacteria</taxon>
        <taxon>Bacillati</taxon>
        <taxon>Actinomycetota</taxon>
        <taxon>Actinomycetes</taxon>
        <taxon>Bifidobacteriales</taxon>
        <taxon>Bifidobacteriaceae</taxon>
        <taxon>Bifidobacterium</taxon>
    </lineage>
</organism>
<reference evidence="8 9" key="1">
    <citation type="submission" date="2014-03" db="EMBL/GenBank/DDBJ databases">
        <title>Genomics of Bifidobacteria.</title>
        <authorList>
            <person name="Ventura M."/>
            <person name="Milani C."/>
            <person name="Lugli G.A."/>
        </authorList>
    </citation>
    <scope>NUCLEOTIDE SEQUENCE [LARGE SCALE GENOMIC DNA]</scope>
    <source>
        <strain evidence="8 9">LMG 21816</strain>
    </source>
</reference>
<feature type="transmembrane region" description="Helical" evidence="6">
    <location>
        <begin position="182"/>
        <end position="207"/>
    </location>
</feature>
<dbReference type="InterPro" id="IPR018076">
    <property type="entry name" value="T2SS_GspF_dom"/>
</dbReference>
<accession>A0A7V8KQN6</accession>
<dbReference type="AlphaFoldDB" id="A0A7V8KQN6"/>
<comment type="subcellular location">
    <subcellularLocation>
        <location evidence="1">Cell membrane</location>
        <topology evidence="1">Multi-pass membrane protein</topology>
    </subcellularLocation>
</comment>
<feature type="transmembrane region" description="Helical" evidence="6">
    <location>
        <begin position="222"/>
        <end position="239"/>
    </location>
</feature>
<feature type="transmembrane region" description="Helical" evidence="6">
    <location>
        <begin position="151"/>
        <end position="175"/>
    </location>
</feature>
<evidence type="ECO:0000256" key="3">
    <source>
        <dbReference type="ARBA" id="ARBA00022692"/>
    </source>
</evidence>
<dbReference type="Proteomes" id="UP000029109">
    <property type="component" value="Unassembled WGS sequence"/>
</dbReference>
<keyword evidence="5 6" id="KW-0472">Membrane</keyword>
<feature type="domain" description="Type II secretion system protein GspF" evidence="7">
    <location>
        <begin position="52"/>
        <end position="173"/>
    </location>
</feature>
<feature type="domain" description="Type II secretion system protein GspF" evidence="7">
    <location>
        <begin position="268"/>
        <end position="392"/>
    </location>
</feature>
<evidence type="ECO:0000256" key="6">
    <source>
        <dbReference type="SAM" id="Phobius"/>
    </source>
</evidence>
<dbReference type="PANTHER" id="PTHR35007">
    <property type="entry name" value="INTEGRAL MEMBRANE PROTEIN-RELATED"/>
    <property type="match status" value="1"/>
</dbReference>
<dbReference type="PANTHER" id="PTHR35007:SF3">
    <property type="entry name" value="POSSIBLE CONSERVED ALANINE RICH MEMBRANE PROTEIN"/>
    <property type="match status" value="1"/>
</dbReference>
<evidence type="ECO:0000256" key="5">
    <source>
        <dbReference type="ARBA" id="ARBA00023136"/>
    </source>
</evidence>
<evidence type="ECO:0000313" key="9">
    <source>
        <dbReference type="Proteomes" id="UP000029109"/>
    </source>
</evidence>
<gene>
    <name evidence="8" type="ORF">BPULL_0398</name>
</gene>
<keyword evidence="4 6" id="KW-1133">Transmembrane helix</keyword>
<feature type="transmembrane region" description="Helical" evidence="6">
    <location>
        <begin position="375"/>
        <end position="397"/>
    </location>
</feature>
<evidence type="ECO:0000256" key="1">
    <source>
        <dbReference type="ARBA" id="ARBA00004651"/>
    </source>
</evidence>
<keyword evidence="2" id="KW-1003">Cell membrane</keyword>
<comment type="caution">
    <text evidence="8">The sequence shown here is derived from an EMBL/GenBank/DDBJ whole genome shotgun (WGS) entry which is preliminary data.</text>
</comment>
<proteinExistence type="predicted"/>
<keyword evidence="3 6" id="KW-0812">Transmembrane</keyword>
<evidence type="ECO:0000259" key="7">
    <source>
        <dbReference type="Pfam" id="PF00482"/>
    </source>
</evidence>
<name>A0A7V8KQN6_9BIFI</name>
<evidence type="ECO:0000256" key="2">
    <source>
        <dbReference type="ARBA" id="ARBA00022475"/>
    </source>
</evidence>
<dbReference type="Pfam" id="PF00482">
    <property type="entry name" value="T2SSF"/>
    <property type="match status" value="2"/>
</dbReference>
<dbReference type="EMBL" id="JGZJ01000010">
    <property type="protein sequence ID" value="KFI80865.1"/>
    <property type="molecule type" value="Genomic_DNA"/>
</dbReference>
<sequence>MTGWAVCASVAVAAAVAAAWRPSAVCRLRRRTCGGGGNAGAGAPTGEGMGEFLAQVRGRLRGGGTVQEALRSHGRYPFATRSITVARMAAVLRRTRNRDETMRQVESMAFEFTAACRLSERSGCEMVRCLDVVADDYRRLRMMEDLRRNAFAMPLATVRLLSALPFLTVAMGMLLGGDPVGFLLGSAGGMACLGLGGVCYLIGLVWLRALFEDEGGFMTMGWWMWGAAVSMGCMAWMLLERRHGRLPDGGSSEGVWEDPSVTAVMGMLAVVIRQGSSIPTALDEVGRVVGGEFGGDLCGVADGLRRGVPWHEAWVVPCGQERRHGVSCRQVRDALEDAWLYGASPEERLTAAIERVDGAARAGIERRAAKLSVRLLMPTGLCFLPAFICVGVIPSVASFL</sequence>